<evidence type="ECO:0000313" key="8">
    <source>
        <dbReference type="Proteomes" id="UP001601059"/>
    </source>
</evidence>
<dbReference type="NCBIfam" id="TIGR00001">
    <property type="entry name" value="rpmI_bact"/>
    <property type="match status" value="1"/>
</dbReference>
<dbReference type="InterPro" id="IPR001706">
    <property type="entry name" value="Ribosomal_bL35"/>
</dbReference>
<keyword evidence="8" id="KW-1185">Reference proteome</keyword>
<name>A0ABW6KKM0_9BACI</name>
<evidence type="ECO:0000256" key="3">
    <source>
        <dbReference type="ARBA" id="ARBA00023274"/>
    </source>
</evidence>
<dbReference type="InterPro" id="IPR018265">
    <property type="entry name" value="Ribosomal_bL35_CS"/>
</dbReference>
<protein>
    <recommendedName>
        <fullName evidence="4">Large ribosomal subunit protein bL35</fullName>
    </recommendedName>
</protein>
<keyword evidence="3 4" id="KW-0687">Ribonucleoprotein</keyword>
<comment type="similarity">
    <text evidence="1 4 5">Belongs to the bacterial ribosomal protein bL35 family.</text>
</comment>
<dbReference type="InterPro" id="IPR037229">
    <property type="entry name" value="Ribosomal_bL35_sf"/>
</dbReference>
<accession>A0ABW6KKM0</accession>
<reference evidence="7 8" key="1">
    <citation type="submission" date="2024-08" db="EMBL/GenBank/DDBJ databases">
        <title>Two novel Cytobacillus novel species.</title>
        <authorList>
            <person name="Liu G."/>
        </authorList>
    </citation>
    <scope>NUCLEOTIDE SEQUENCE [LARGE SCALE GENOMIC DNA]</scope>
    <source>
        <strain evidence="7 8">FJAT-54145</strain>
    </source>
</reference>
<gene>
    <name evidence="4 7" type="primary">rpmI</name>
    <name evidence="7" type="ORF">ACFYKX_24630</name>
</gene>
<evidence type="ECO:0000256" key="2">
    <source>
        <dbReference type="ARBA" id="ARBA00022980"/>
    </source>
</evidence>
<dbReference type="PROSITE" id="PS00936">
    <property type="entry name" value="RIBOSOMAL_L35"/>
    <property type="match status" value="1"/>
</dbReference>
<dbReference type="Pfam" id="PF01632">
    <property type="entry name" value="Ribosomal_L35p"/>
    <property type="match status" value="1"/>
</dbReference>
<proteinExistence type="inferred from homology"/>
<feature type="region of interest" description="Disordered" evidence="6">
    <location>
        <begin position="1"/>
        <end position="48"/>
    </location>
</feature>
<evidence type="ECO:0000256" key="1">
    <source>
        <dbReference type="ARBA" id="ARBA00006598"/>
    </source>
</evidence>
<comment type="caution">
    <text evidence="7">The sequence shown here is derived from an EMBL/GenBank/DDBJ whole genome shotgun (WGS) entry which is preliminary data.</text>
</comment>
<dbReference type="Proteomes" id="UP001601059">
    <property type="component" value="Unassembled WGS sequence"/>
</dbReference>
<dbReference type="Gene3D" id="4.10.410.60">
    <property type="match status" value="1"/>
</dbReference>
<evidence type="ECO:0000256" key="5">
    <source>
        <dbReference type="RuleBase" id="RU000568"/>
    </source>
</evidence>
<evidence type="ECO:0000256" key="4">
    <source>
        <dbReference type="HAMAP-Rule" id="MF_00514"/>
    </source>
</evidence>
<keyword evidence="2 4" id="KW-0689">Ribosomal protein</keyword>
<dbReference type="EMBL" id="JBIACK010000019">
    <property type="protein sequence ID" value="MFE8703760.1"/>
    <property type="molecule type" value="Genomic_DNA"/>
</dbReference>
<sequence length="66" mass="7667">MPKMKTHRGAAKRFKRTGSGKLKRSHAYRSHLFANKSTKQKRKLRKGTLVSSGDYKRIRNLLVNLK</sequence>
<dbReference type="GO" id="GO:0005840">
    <property type="term" value="C:ribosome"/>
    <property type="evidence" value="ECO:0007669"/>
    <property type="project" value="UniProtKB-KW"/>
</dbReference>
<dbReference type="PANTHER" id="PTHR33343">
    <property type="entry name" value="54S RIBOSOMAL PROTEIN BL35M"/>
    <property type="match status" value="1"/>
</dbReference>
<dbReference type="SUPFAM" id="SSF143034">
    <property type="entry name" value="L35p-like"/>
    <property type="match status" value="1"/>
</dbReference>
<organism evidence="7 8">
    <name type="scientific">Cytobacillus spartinae</name>
    <dbReference type="NCBI Taxonomy" id="3299023"/>
    <lineage>
        <taxon>Bacteria</taxon>
        <taxon>Bacillati</taxon>
        <taxon>Bacillota</taxon>
        <taxon>Bacilli</taxon>
        <taxon>Bacillales</taxon>
        <taxon>Bacillaceae</taxon>
        <taxon>Cytobacillus</taxon>
    </lineage>
</organism>
<evidence type="ECO:0000313" key="7">
    <source>
        <dbReference type="EMBL" id="MFE8703760.1"/>
    </source>
</evidence>
<dbReference type="RefSeq" id="WP_066050326.1">
    <property type="nucleotide sequence ID" value="NZ_JBIACK010000019.1"/>
</dbReference>
<dbReference type="InterPro" id="IPR021137">
    <property type="entry name" value="Ribosomal_bL35-like"/>
</dbReference>
<evidence type="ECO:0000256" key="6">
    <source>
        <dbReference type="SAM" id="MobiDB-lite"/>
    </source>
</evidence>
<feature type="compositionally biased region" description="Basic residues" evidence="6">
    <location>
        <begin position="1"/>
        <end position="29"/>
    </location>
</feature>
<dbReference type="PANTHER" id="PTHR33343:SF1">
    <property type="entry name" value="LARGE RIBOSOMAL SUBUNIT PROTEIN BL35M"/>
    <property type="match status" value="1"/>
</dbReference>
<dbReference type="HAMAP" id="MF_00514">
    <property type="entry name" value="Ribosomal_bL35"/>
    <property type="match status" value="1"/>
</dbReference>
<dbReference type="PRINTS" id="PR00064">
    <property type="entry name" value="RIBOSOMALL35"/>
</dbReference>